<comment type="catalytic activity">
    <reaction evidence="1">
        <text>a 1,2-diacyl-sn-glycero-3-phospho-(1D-myo-inositol-4,5-bisphosphate) + H2O = 1D-myo-inositol 1,4,5-trisphosphate + a 1,2-diacyl-sn-glycerol + H(+)</text>
        <dbReference type="Rhea" id="RHEA:33179"/>
        <dbReference type="ChEBI" id="CHEBI:15377"/>
        <dbReference type="ChEBI" id="CHEBI:15378"/>
        <dbReference type="ChEBI" id="CHEBI:17815"/>
        <dbReference type="ChEBI" id="CHEBI:58456"/>
        <dbReference type="ChEBI" id="CHEBI:203600"/>
        <dbReference type="EC" id="3.1.4.11"/>
    </reaction>
</comment>
<evidence type="ECO:0000313" key="5">
    <source>
        <dbReference type="Proteomes" id="UP001586593"/>
    </source>
</evidence>
<comment type="caution">
    <text evidence="4">The sequence shown here is derived from an EMBL/GenBank/DDBJ whole genome shotgun (WGS) entry which is preliminary data.</text>
</comment>
<evidence type="ECO:0000256" key="2">
    <source>
        <dbReference type="SAM" id="MobiDB-lite"/>
    </source>
</evidence>
<sequence>MCFSFRWRRKKDGARPSRIASFRQQQRRPFQTLNRFIPIATLVSPTENGFHKPPPAGKATSVAGASQGTADGGPTPTHEKPSPGPHAEIESGLHSKKQLILNETVERHFRHLYEDLCGGATTLSRDRFAAFIDTAQVEVVLPLDREELTFQQFLEVWYFQYGLDAVRPLRDDELDTTRPISNYFISSSHNTYLCGNQLTSSSSAQAYRRVLTRNCRCIEIDVHNGEAPPSRTTLSAYHGRHPSSASSPPSFLGDASKANDSSFESATMLSPSRPPTLGAGHARSVSSVEPTQLPSSARQSTQSLCPSVASEKLGRPRSSSKGSRQSSSKAEPVVMHGNTFTSPVGFREVCQAIRETAFQTSALPIIVSLEVHADPDQQEIMVEIMKEEWDGILLDRPLEDCAPHQRQPRLEELLNKILVKVKKSPANLTVPTGTNLAVVALPKDDELTGSEDERDTPGKKTRKVPICEALSALAVYTHSEHFRSLDLPAARVLTHIFSVSESRVLELYAQRPRDVLLHNRGFFMRVFPNGLRVDSSNPDPSLFWSKGVQMVAMNWQSWDEDMALNHAMFHGSPGWVLKPPGYRTGDPAPLQDAAFGRLRTLDLRVTFYAGQHVPLPEARYKDDDATGTAVGLGTGTKRFRPYVKVDLIVDRSDEKAGKNAASEPGTGEGAGSAEMGKGTTREGQYRRKTVPGETDSPDWGRDGCCLAFSGVRLGMEELSFVRFKVEDDSSYFRGSSAAWACVRLDRLRQGYRFIELLDAKGKPTPGTLFVKITKTLR</sequence>
<feature type="region of interest" description="Disordered" evidence="2">
    <location>
        <begin position="228"/>
        <end position="336"/>
    </location>
</feature>
<dbReference type="SUPFAM" id="SSF51695">
    <property type="entry name" value="PLC-like phosphodiesterases"/>
    <property type="match status" value="1"/>
</dbReference>
<dbReference type="PROSITE" id="PS50008">
    <property type="entry name" value="PIPLC_Y_DOMAIN"/>
    <property type="match status" value="1"/>
</dbReference>
<dbReference type="PRINTS" id="PR00390">
    <property type="entry name" value="PHPHLIPASEC"/>
</dbReference>
<dbReference type="PROSITE" id="PS50007">
    <property type="entry name" value="PIPLC_X_DOMAIN"/>
    <property type="match status" value="1"/>
</dbReference>
<dbReference type="CDD" id="cd00275">
    <property type="entry name" value="C2_PLC_like"/>
    <property type="match status" value="1"/>
</dbReference>
<dbReference type="SMART" id="SM00149">
    <property type="entry name" value="PLCYc"/>
    <property type="match status" value="1"/>
</dbReference>
<dbReference type="InterPro" id="IPR017946">
    <property type="entry name" value="PLC-like_Pdiesterase_TIM-brl"/>
</dbReference>
<evidence type="ECO:0000256" key="1">
    <source>
        <dbReference type="RuleBase" id="RU361133"/>
    </source>
</evidence>
<name>A0ABR3X3K3_9PEZI</name>
<proteinExistence type="predicted"/>
<dbReference type="Proteomes" id="UP001586593">
    <property type="component" value="Unassembled WGS sequence"/>
</dbReference>
<dbReference type="Pfam" id="PF00388">
    <property type="entry name" value="PI-PLC-X"/>
    <property type="match status" value="2"/>
</dbReference>
<dbReference type="CDD" id="cd08598">
    <property type="entry name" value="PI-PLC1c_yeast"/>
    <property type="match status" value="1"/>
</dbReference>
<organism evidence="4 5">
    <name type="scientific">Phialemonium thermophilum</name>
    <dbReference type="NCBI Taxonomy" id="223376"/>
    <lineage>
        <taxon>Eukaryota</taxon>
        <taxon>Fungi</taxon>
        <taxon>Dikarya</taxon>
        <taxon>Ascomycota</taxon>
        <taxon>Pezizomycotina</taxon>
        <taxon>Sordariomycetes</taxon>
        <taxon>Sordariomycetidae</taxon>
        <taxon>Cephalothecales</taxon>
        <taxon>Cephalothecaceae</taxon>
        <taxon>Phialemonium</taxon>
    </lineage>
</organism>
<keyword evidence="1" id="KW-0443">Lipid metabolism</keyword>
<reference evidence="4 5" key="1">
    <citation type="journal article" date="2024" name="Commun. Biol.">
        <title>Comparative genomic analysis of thermophilic fungi reveals convergent evolutionary adaptations and gene losses.</title>
        <authorList>
            <person name="Steindorff A.S."/>
            <person name="Aguilar-Pontes M.V."/>
            <person name="Robinson A.J."/>
            <person name="Andreopoulos B."/>
            <person name="LaButti K."/>
            <person name="Kuo A."/>
            <person name="Mondo S."/>
            <person name="Riley R."/>
            <person name="Otillar R."/>
            <person name="Haridas S."/>
            <person name="Lipzen A."/>
            <person name="Grimwood J."/>
            <person name="Schmutz J."/>
            <person name="Clum A."/>
            <person name="Reid I.D."/>
            <person name="Moisan M.C."/>
            <person name="Butler G."/>
            <person name="Nguyen T.T.M."/>
            <person name="Dewar K."/>
            <person name="Conant G."/>
            <person name="Drula E."/>
            <person name="Henrissat B."/>
            <person name="Hansel C."/>
            <person name="Singer S."/>
            <person name="Hutchinson M.I."/>
            <person name="de Vries R.P."/>
            <person name="Natvig D.O."/>
            <person name="Powell A.J."/>
            <person name="Tsang A."/>
            <person name="Grigoriev I.V."/>
        </authorList>
    </citation>
    <scope>NUCLEOTIDE SEQUENCE [LARGE SCALE GENOMIC DNA]</scope>
    <source>
        <strain evidence="4 5">ATCC 24622</strain>
    </source>
</reference>
<dbReference type="InterPro" id="IPR001711">
    <property type="entry name" value="PLipase_C_Pinositol-sp_Y"/>
</dbReference>
<dbReference type="InterPro" id="IPR001192">
    <property type="entry name" value="PI-PLC_fam"/>
</dbReference>
<dbReference type="PANTHER" id="PTHR10336">
    <property type="entry name" value="PHOSPHOINOSITIDE-SPECIFIC PHOSPHOLIPASE C FAMILY PROTEIN"/>
    <property type="match status" value="1"/>
</dbReference>
<feature type="domain" description="PI-PLC Y-box" evidence="3">
    <location>
        <begin position="470"/>
        <end position="583"/>
    </location>
</feature>
<feature type="compositionally biased region" description="Low complexity" evidence="2">
    <location>
        <begin position="317"/>
        <end position="329"/>
    </location>
</feature>
<dbReference type="EMBL" id="JAZHXJ010000179">
    <property type="protein sequence ID" value="KAL1870277.1"/>
    <property type="molecule type" value="Genomic_DNA"/>
</dbReference>
<accession>A0ABR3X3K3</accession>
<dbReference type="Gene3D" id="3.20.20.190">
    <property type="entry name" value="Phosphatidylinositol (PI) phosphodiesterase"/>
    <property type="match status" value="2"/>
</dbReference>
<keyword evidence="5" id="KW-1185">Reference proteome</keyword>
<dbReference type="InterPro" id="IPR000909">
    <property type="entry name" value="PLipase_C_PInositol-sp_X_dom"/>
</dbReference>
<dbReference type="PANTHER" id="PTHR10336:SF82">
    <property type="entry name" value="PHOSPHOINOSITIDE PHOSPHOLIPASE C"/>
    <property type="match status" value="1"/>
</dbReference>
<protein>
    <recommendedName>
        <fullName evidence="1">Phosphoinositide phospholipase C</fullName>
        <ecNumber evidence="1">3.1.4.11</ecNumber>
    </recommendedName>
</protein>
<dbReference type="Pfam" id="PF00387">
    <property type="entry name" value="PI-PLC-Y"/>
    <property type="match status" value="1"/>
</dbReference>
<dbReference type="InterPro" id="IPR035892">
    <property type="entry name" value="C2_domain_sf"/>
</dbReference>
<evidence type="ECO:0000259" key="3">
    <source>
        <dbReference type="PROSITE" id="PS50008"/>
    </source>
</evidence>
<feature type="compositionally biased region" description="Basic and acidic residues" evidence="2">
    <location>
        <begin position="77"/>
        <end position="88"/>
    </location>
</feature>
<feature type="compositionally biased region" description="Polar residues" evidence="2">
    <location>
        <begin position="284"/>
        <end position="305"/>
    </location>
</feature>
<dbReference type="EC" id="3.1.4.11" evidence="1"/>
<feature type="compositionally biased region" description="Polar residues" evidence="2">
    <location>
        <begin position="258"/>
        <end position="270"/>
    </location>
</feature>
<feature type="region of interest" description="Disordered" evidence="2">
    <location>
        <begin position="45"/>
        <end position="88"/>
    </location>
</feature>
<keyword evidence="1" id="KW-0442">Lipid degradation</keyword>
<feature type="region of interest" description="Disordered" evidence="2">
    <location>
        <begin position="654"/>
        <end position="696"/>
    </location>
</feature>
<keyword evidence="1" id="KW-0378">Hydrolase</keyword>
<gene>
    <name evidence="4" type="ORF">VTK73DRAFT_2726</name>
</gene>
<evidence type="ECO:0000313" key="4">
    <source>
        <dbReference type="EMBL" id="KAL1870277.1"/>
    </source>
</evidence>
<dbReference type="SMART" id="SM00148">
    <property type="entry name" value="PLCXc"/>
    <property type="match status" value="1"/>
</dbReference>
<dbReference type="Gene3D" id="2.60.40.150">
    <property type="entry name" value="C2 domain"/>
    <property type="match status" value="1"/>
</dbReference>